<evidence type="ECO:0000313" key="10">
    <source>
        <dbReference type="Proteomes" id="UP000198635"/>
    </source>
</evidence>
<comment type="catalytic activity">
    <reaction evidence="7">
        <text>deamido-NAD(+) + NH4(+) + ATP = AMP + diphosphate + NAD(+) + H(+)</text>
        <dbReference type="Rhea" id="RHEA:21188"/>
        <dbReference type="ChEBI" id="CHEBI:15378"/>
        <dbReference type="ChEBI" id="CHEBI:28938"/>
        <dbReference type="ChEBI" id="CHEBI:30616"/>
        <dbReference type="ChEBI" id="CHEBI:33019"/>
        <dbReference type="ChEBI" id="CHEBI:57540"/>
        <dbReference type="ChEBI" id="CHEBI:58437"/>
        <dbReference type="ChEBI" id="CHEBI:456215"/>
        <dbReference type="EC" id="6.3.1.5"/>
    </reaction>
</comment>
<dbReference type="Gene3D" id="3.40.50.620">
    <property type="entry name" value="HUPs"/>
    <property type="match status" value="1"/>
</dbReference>
<evidence type="ECO:0000256" key="5">
    <source>
        <dbReference type="ARBA" id="ARBA00023027"/>
    </source>
</evidence>
<dbReference type="CDD" id="cd00553">
    <property type="entry name" value="NAD_synthase"/>
    <property type="match status" value="1"/>
</dbReference>
<dbReference type="EMBL" id="FORX01000002">
    <property type="protein sequence ID" value="SFJ34977.1"/>
    <property type="molecule type" value="Genomic_DNA"/>
</dbReference>
<keyword evidence="2 6" id="KW-0436">Ligase</keyword>
<dbReference type="GO" id="GO:0009435">
    <property type="term" value="P:NAD+ biosynthetic process"/>
    <property type="evidence" value="ECO:0007669"/>
    <property type="project" value="UniProtKB-UniPathway"/>
</dbReference>
<dbReference type="NCBIfam" id="TIGR00552">
    <property type="entry name" value="nadE"/>
    <property type="match status" value="1"/>
</dbReference>
<evidence type="ECO:0000256" key="1">
    <source>
        <dbReference type="ARBA" id="ARBA00004790"/>
    </source>
</evidence>
<evidence type="ECO:0000256" key="2">
    <source>
        <dbReference type="ARBA" id="ARBA00022598"/>
    </source>
</evidence>
<organism evidence="9 10">
    <name type="scientific">Desulfomicrobium apsheronum</name>
    <dbReference type="NCBI Taxonomy" id="52560"/>
    <lineage>
        <taxon>Bacteria</taxon>
        <taxon>Pseudomonadati</taxon>
        <taxon>Thermodesulfobacteriota</taxon>
        <taxon>Desulfovibrionia</taxon>
        <taxon>Desulfovibrionales</taxon>
        <taxon>Desulfomicrobiaceae</taxon>
        <taxon>Desulfomicrobium</taxon>
    </lineage>
</organism>
<dbReference type="GO" id="GO:0003952">
    <property type="term" value="F:NAD+ synthase (glutamine-hydrolyzing) activity"/>
    <property type="evidence" value="ECO:0007669"/>
    <property type="project" value="InterPro"/>
</dbReference>
<dbReference type="InterPro" id="IPR014729">
    <property type="entry name" value="Rossmann-like_a/b/a_fold"/>
</dbReference>
<dbReference type="Pfam" id="PF02540">
    <property type="entry name" value="NAD_synthase"/>
    <property type="match status" value="1"/>
</dbReference>
<dbReference type="OrthoDB" id="9799210at2"/>
<evidence type="ECO:0000256" key="6">
    <source>
        <dbReference type="RuleBase" id="RU003811"/>
    </source>
</evidence>
<evidence type="ECO:0000256" key="3">
    <source>
        <dbReference type="ARBA" id="ARBA00022741"/>
    </source>
</evidence>
<dbReference type="RefSeq" id="WP_092372836.1">
    <property type="nucleotide sequence ID" value="NZ_FORX01000002.1"/>
</dbReference>
<evidence type="ECO:0000256" key="4">
    <source>
        <dbReference type="ARBA" id="ARBA00022840"/>
    </source>
</evidence>
<name>A0A1I3QPD8_9BACT</name>
<dbReference type="SUPFAM" id="SSF52402">
    <property type="entry name" value="Adenine nucleotide alpha hydrolases-like"/>
    <property type="match status" value="1"/>
</dbReference>
<keyword evidence="5 6" id="KW-0520">NAD</keyword>
<comment type="pathway">
    <text evidence="1">Cofactor biosynthesis; NAD(+) biosynthesis.</text>
</comment>
<dbReference type="PANTHER" id="PTHR23090">
    <property type="entry name" value="NH 3 /GLUTAMINE-DEPENDENT NAD + SYNTHETASE"/>
    <property type="match status" value="1"/>
</dbReference>
<keyword evidence="3 6" id="KW-0547">Nucleotide-binding</keyword>
<dbReference type="PANTHER" id="PTHR23090:SF9">
    <property type="entry name" value="GLUTAMINE-DEPENDENT NAD(+) SYNTHETASE"/>
    <property type="match status" value="1"/>
</dbReference>
<evidence type="ECO:0000259" key="8">
    <source>
        <dbReference type="Pfam" id="PF02540"/>
    </source>
</evidence>
<dbReference type="STRING" id="52560.SAMN04488082_102386"/>
<dbReference type="UniPathway" id="UPA00253">
    <property type="reaction ID" value="UER00333"/>
</dbReference>
<dbReference type="EC" id="6.3.1.5" evidence="7"/>
<keyword evidence="10" id="KW-1185">Reference proteome</keyword>
<dbReference type="GO" id="GO:0005737">
    <property type="term" value="C:cytoplasm"/>
    <property type="evidence" value="ECO:0007669"/>
    <property type="project" value="InterPro"/>
</dbReference>
<dbReference type="InterPro" id="IPR022310">
    <property type="entry name" value="NAD/GMP_synthase"/>
</dbReference>
<sequence length="300" mass="32874">MAALPRMECPRDDDFALWLDLLAIEPSEQLLDALGDFLQEYLRSSGLKAYVMGLSGGIDSSFLAALLHHRRIPYLGFCLPIATNTPEETARGLSVAQAYGNPPKGASFAHLQDFTALYQQISSTFAGICPGSSPVAEGNLKARTRMLFLYHMAQIHGGCVLSTDQLDELLTGFWTLHGDVGDVSPIQLVPKSVEYDLARMLCARLTDPAPLQAAIEAVPTDGLGISRSDLDQLGAESYAQVEDIFREYFQLRLKERDGELSADEALRRGELEQMGPVRRFLLSGFKRGGAVLVDPRRVVS</sequence>
<dbReference type="GO" id="GO:0005524">
    <property type="term" value="F:ATP binding"/>
    <property type="evidence" value="ECO:0007669"/>
    <property type="project" value="UniProtKB-KW"/>
</dbReference>
<gene>
    <name evidence="9" type="ORF">SAMN04488082_102386</name>
</gene>
<dbReference type="GO" id="GO:0004359">
    <property type="term" value="F:glutaminase activity"/>
    <property type="evidence" value="ECO:0007669"/>
    <property type="project" value="InterPro"/>
</dbReference>
<evidence type="ECO:0000313" key="9">
    <source>
        <dbReference type="EMBL" id="SFJ34977.1"/>
    </source>
</evidence>
<dbReference type="InterPro" id="IPR003694">
    <property type="entry name" value="NAD_synthase"/>
</dbReference>
<feature type="domain" description="NAD/GMP synthase" evidence="8">
    <location>
        <begin position="32"/>
        <end position="256"/>
    </location>
</feature>
<comment type="similarity">
    <text evidence="6">Belongs to the NAD synthetase family.</text>
</comment>
<dbReference type="AlphaFoldDB" id="A0A1I3QPD8"/>
<keyword evidence="4 6" id="KW-0067">ATP-binding</keyword>
<proteinExistence type="inferred from homology"/>
<dbReference type="GO" id="GO:0008795">
    <property type="term" value="F:NAD+ synthase activity"/>
    <property type="evidence" value="ECO:0007669"/>
    <property type="project" value="UniProtKB-EC"/>
</dbReference>
<accession>A0A1I3QPD8</accession>
<protein>
    <recommendedName>
        <fullName evidence="7">NH(3)-dependent NAD(+) synthetase</fullName>
        <ecNumber evidence="7">6.3.1.5</ecNumber>
    </recommendedName>
</protein>
<dbReference type="Proteomes" id="UP000198635">
    <property type="component" value="Unassembled WGS sequence"/>
</dbReference>
<reference evidence="10" key="1">
    <citation type="submission" date="2016-10" db="EMBL/GenBank/DDBJ databases">
        <authorList>
            <person name="Varghese N."/>
            <person name="Submissions S."/>
        </authorList>
    </citation>
    <scope>NUCLEOTIDE SEQUENCE [LARGE SCALE GENOMIC DNA]</scope>
    <source>
        <strain evidence="10">DSM 5918</strain>
    </source>
</reference>
<evidence type="ECO:0000256" key="7">
    <source>
        <dbReference type="RuleBase" id="RU003812"/>
    </source>
</evidence>